<dbReference type="PROSITE" id="PS51318">
    <property type="entry name" value="TAT"/>
    <property type="match status" value="1"/>
</dbReference>
<keyword evidence="1" id="KW-0732">Signal</keyword>
<dbReference type="EMBL" id="CP126970">
    <property type="protein sequence ID" value="WIM71036.1"/>
    <property type="molecule type" value="Genomic_DNA"/>
</dbReference>
<proteinExistence type="predicted"/>
<feature type="chain" id="PRO_5046016148" description="Secreted protein" evidence="1">
    <location>
        <begin position="31"/>
        <end position="92"/>
    </location>
</feature>
<evidence type="ECO:0000313" key="2">
    <source>
        <dbReference type="EMBL" id="WIM71036.1"/>
    </source>
</evidence>
<dbReference type="InterPro" id="IPR006311">
    <property type="entry name" value="TAT_signal"/>
</dbReference>
<protein>
    <recommendedName>
        <fullName evidence="4">Secreted protein</fullName>
    </recommendedName>
</protein>
<dbReference type="RefSeq" id="WP_284875611.1">
    <property type="nucleotide sequence ID" value="NZ_CP126970.1"/>
</dbReference>
<dbReference type="Proteomes" id="UP001238805">
    <property type="component" value="Chromosome"/>
</dbReference>
<reference evidence="2 3" key="1">
    <citation type="submission" date="2023-05" db="EMBL/GenBank/DDBJ databases">
        <title>Corynebacterium suedekumii sp. nov. and Corynebacterium breve sp. nov. isolated from raw cow's milk.</title>
        <authorList>
            <person name="Baer M.K."/>
            <person name="Mehl L."/>
            <person name="Hellmuth R."/>
            <person name="Marke G."/>
            <person name="Lipski A."/>
        </authorList>
    </citation>
    <scope>NUCLEOTIDE SEQUENCE [LARGE SCALE GENOMIC DNA]</scope>
    <source>
        <strain evidence="2 3">LM112</strain>
    </source>
</reference>
<keyword evidence="3" id="KW-1185">Reference proteome</keyword>
<evidence type="ECO:0008006" key="4">
    <source>
        <dbReference type="Google" id="ProtNLM"/>
    </source>
</evidence>
<sequence>MTRTSRYTAIATAALSVTLGAAALAPAASAGVDDSINVQTNTTPTQITVFPQGSSLVGPVNVEIGQVIVDAGDLNVILDTVSLLSQVIGPIG</sequence>
<name>A0ABY8VN09_9CORY</name>
<evidence type="ECO:0000256" key="1">
    <source>
        <dbReference type="SAM" id="SignalP"/>
    </source>
</evidence>
<evidence type="ECO:0000313" key="3">
    <source>
        <dbReference type="Proteomes" id="UP001238805"/>
    </source>
</evidence>
<feature type="signal peptide" evidence="1">
    <location>
        <begin position="1"/>
        <end position="30"/>
    </location>
</feature>
<gene>
    <name evidence="2" type="ORF">QP029_04305</name>
</gene>
<accession>A0ABY8VN09</accession>
<organism evidence="2 3">
    <name type="scientific">Corynebacterium suedekumii</name>
    <dbReference type="NCBI Taxonomy" id="3049801"/>
    <lineage>
        <taxon>Bacteria</taxon>
        <taxon>Bacillati</taxon>
        <taxon>Actinomycetota</taxon>
        <taxon>Actinomycetes</taxon>
        <taxon>Mycobacteriales</taxon>
        <taxon>Corynebacteriaceae</taxon>
        <taxon>Corynebacterium</taxon>
    </lineage>
</organism>